<keyword evidence="4" id="KW-0460">Magnesium</keyword>
<accession>A0AAU8AIZ2</accession>
<gene>
    <name evidence="6" type="ORF">PVT71_03960</name>
</gene>
<dbReference type="PANTHER" id="PTHR12629:SF0">
    <property type="entry name" value="DIPHOSPHOINOSITOL-POLYPHOSPHATE DIPHOSPHATASE"/>
    <property type="match status" value="1"/>
</dbReference>
<dbReference type="GO" id="GO:0046872">
    <property type="term" value="F:metal ion binding"/>
    <property type="evidence" value="ECO:0007669"/>
    <property type="project" value="UniProtKB-KW"/>
</dbReference>
<dbReference type="Pfam" id="PF00293">
    <property type="entry name" value="NUDIX"/>
    <property type="match status" value="1"/>
</dbReference>
<dbReference type="GO" id="GO:0016462">
    <property type="term" value="F:pyrophosphatase activity"/>
    <property type="evidence" value="ECO:0007669"/>
    <property type="project" value="InterPro"/>
</dbReference>
<dbReference type="GO" id="GO:0005737">
    <property type="term" value="C:cytoplasm"/>
    <property type="evidence" value="ECO:0007669"/>
    <property type="project" value="TreeGrafter"/>
</dbReference>
<dbReference type="SUPFAM" id="SSF55811">
    <property type="entry name" value="Nudix"/>
    <property type="match status" value="1"/>
</dbReference>
<evidence type="ECO:0000256" key="3">
    <source>
        <dbReference type="ARBA" id="ARBA00022801"/>
    </source>
</evidence>
<dbReference type="CDD" id="cd04666">
    <property type="entry name" value="NUDIX_DIPP2_like_Nudt4"/>
    <property type="match status" value="1"/>
</dbReference>
<feature type="domain" description="Nudix hydrolase" evidence="5">
    <location>
        <begin position="15"/>
        <end position="125"/>
    </location>
</feature>
<dbReference type="InterPro" id="IPR015797">
    <property type="entry name" value="NUDIX_hydrolase-like_dom_sf"/>
</dbReference>
<dbReference type="RefSeq" id="WP_353473199.1">
    <property type="nucleotide sequence ID" value="NZ_CP123384.1"/>
</dbReference>
<dbReference type="InterPro" id="IPR000086">
    <property type="entry name" value="NUDIX_hydrolase_dom"/>
</dbReference>
<name>A0AAU8AIZ2_9RHOB</name>
<proteinExistence type="predicted"/>
<comment type="cofactor">
    <cofactor evidence="1">
        <name>Mg(2+)</name>
        <dbReference type="ChEBI" id="CHEBI:18420"/>
    </cofactor>
</comment>
<keyword evidence="2" id="KW-0479">Metal-binding</keyword>
<dbReference type="EMBL" id="CP123384">
    <property type="protein sequence ID" value="XCC94378.1"/>
    <property type="molecule type" value="Genomic_DNA"/>
</dbReference>
<dbReference type="AlphaFoldDB" id="A0AAU8AIZ2"/>
<keyword evidence="3 6" id="KW-0378">Hydrolase</keyword>
<evidence type="ECO:0000256" key="4">
    <source>
        <dbReference type="ARBA" id="ARBA00022842"/>
    </source>
</evidence>
<evidence type="ECO:0000256" key="2">
    <source>
        <dbReference type="ARBA" id="ARBA00022723"/>
    </source>
</evidence>
<evidence type="ECO:0000256" key="1">
    <source>
        <dbReference type="ARBA" id="ARBA00001946"/>
    </source>
</evidence>
<evidence type="ECO:0000259" key="5">
    <source>
        <dbReference type="Pfam" id="PF00293"/>
    </source>
</evidence>
<dbReference type="Gene3D" id="3.90.79.10">
    <property type="entry name" value="Nucleoside Triphosphate Pyrophosphohydrolase"/>
    <property type="match status" value="1"/>
</dbReference>
<dbReference type="PANTHER" id="PTHR12629">
    <property type="entry name" value="DIPHOSPHOINOSITOL POLYPHOSPHATE PHOSPHOHYDROLASE"/>
    <property type="match status" value="1"/>
</dbReference>
<protein>
    <submittedName>
        <fullName evidence="6">NUDIX hydrolase</fullName>
    </submittedName>
</protein>
<organism evidence="6">
    <name type="scientific">Alloyangia sp. H15</name>
    <dbReference type="NCBI Taxonomy" id="3029062"/>
    <lineage>
        <taxon>Bacteria</taxon>
        <taxon>Pseudomonadati</taxon>
        <taxon>Pseudomonadota</taxon>
        <taxon>Alphaproteobacteria</taxon>
        <taxon>Rhodobacterales</taxon>
        <taxon>Roseobacteraceae</taxon>
        <taxon>Alloyangia</taxon>
    </lineage>
</organism>
<evidence type="ECO:0000313" key="6">
    <source>
        <dbReference type="EMBL" id="XCC94378.1"/>
    </source>
</evidence>
<sequence>MTSLGEQIAALPLQWDKTGKLRVLMVTSRDTGRWVMPKGWEMDGKKPWAAAEIEALEEAGACGHVGKAEIGAYHYGKRRADGTELRCRVRVYPMIVERLQRDWKERKERKRKWFSPRDAARRVDEPELAALLLTLCDAPHELPLISALLG</sequence>
<reference evidence="6" key="1">
    <citation type="submission" date="2023-02" db="EMBL/GenBank/DDBJ databases">
        <title>Description and genomic characterization of Salipiger bruguierae sp. nov., isolated from the sediment of mangrove plant Bruguiera sexangula.</title>
        <authorList>
            <person name="Long M."/>
        </authorList>
    </citation>
    <scope>NUCLEOTIDE SEQUENCE</scope>
    <source>
        <strain evidence="6">H15</strain>
    </source>
</reference>
<dbReference type="InterPro" id="IPR047198">
    <property type="entry name" value="DDP-like_NUDIX"/>
</dbReference>